<keyword evidence="6" id="KW-0521">NADP</keyword>
<evidence type="ECO:0000256" key="5">
    <source>
        <dbReference type="ARBA" id="ARBA00022833"/>
    </source>
</evidence>
<dbReference type="GO" id="GO:0008835">
    <property type="term" value="F:diaminohydroxyphosphoribosylaminopyrimidine deaminase activity"/>
    <property type="evidence" value="ECO:0007669"/>
    <property type="project" value="InterPro"/>
</dbReference>
<dbReference type="Pfam" id="PF00383">
    <property type="entry name" value="dCMP_cyt_deam_1"/>
    <property type="match status" value="1"/>
</dbReference>
<comment type="pathway">
    <text evidence="2">Cofactor biosynthesis; riboflavin biosynthesis; 5-amino-6-(D-ribitylamino)uracil from GTP: step 3/4.</text>
</comment>
<evidence type="ECO:0000259" key="9">
    <source>
        <dbReference type="PROSITE" id="PS51747"/>
    </source>
</evidence>
<dbReference type="PROSITE" id="PS51747">
    <property type="entry name" value="CYT_DCMP_DEAMINASES_2"/>
    <property type="match status" value="1"/>
</dbReference>
<dbReference type="SUPFAM" id="SSF53597">
    <property type="entry name" value="Dihydrofolate reductase-like"/>
    <property type="match status" value="1"/>
</dbReference>
<dbReference type="PANTHER" id="PTHR38011">
    <property type="entry name" value="DIHYDROFOLATE REDUCTASE FAMILY PROTEIN (AFU_ORTHOLOGUE AFUA_8G06820)"/>
    <property type="match status" value="1"/>
</dbReference>
<feature type="domain" description="CMP/dCMP-type deaminase" evidence="9">
    <location>
        <begin position="25"/>
        <end position="145"/>
    </location>
</feature>
<dbReference type="Gene3D" id="3.40.430.10">
    <property type="entry name" value="Dihydrofolate Reductase, subunit A"/>
    <property type="match status" value="1"/>
</dbReference>
<dbReference type="InterPro" id="IPR002125">
    <property type="entry name" value="CMP_dCMP_dom"/>
</dbReference>
<keyword evidence="4" id="KW-0479">Metal-binding</keyword>
<evidence type="ECO:0000313" key="10">
    <source>
        <dbReference type="EMBL" id="CAB4337023.1"/>
    </source>
</evidence>
<dbReference type="InterPro" id="IPR002734">
    <property type="entry name" value="RibDG_C"/>
</dbReference>
<keyword evidence="8" id="KW-0511">Multifunctional enzyme</keyword>
<dbReference type="Gene3D" id="3.40.140.10">
    <property type="entry name" value="Cytidine Deaminase, domain 2"/>
    <property type="match status" value="1"/>
</dbReference>
<gene>
    <name evidence="10" type="ORF">UFOPK4028_00614</name>
</gene>
<evidence type="ECO:0000256" key="2">
    <source>
        <dbReference type="ARBA" id="ARBA00004910"/>
    </source>
</evidence>
<proteinExistence type="predicted"/>
<dbReference type="InterPro" id="IPR016192">
    <property type="entry name" value="APOBEC/CMP_deaminase_Zn-bd"/>
</dbReference>
<dbReference type="EMBL" id="CAESAC010000079">
    <property type="protein sequence ID" value="CAB4337023.1"/>
    <property type="molecule type" value="Genomic_DNA"/>
</dbReference>
<dbReference type="CDD" id="cd01284">
    <property type="entry name" value="Riboflavin_deaminase-reductase"/>
    <property type="match status" value="1"/>
</dbReference>
<dbReference type="InterPro" id="IPR004794">
    <property type="entry name" value="Eubact_RibD"/>
</dbReference>
<dbReference type="NCBIfam" id="TIGR00326">
    <property type="entry name" value="eubact_ribD"/>
    <property type="match status" value="1"/>
</dbReference>
<evidence type="ECO:0000256" key="4">
    <source>
        <dbReference type="ARBA" id="ARBA00022723"/>
    </source>
</evidence>
<comment type="pathway">
    <text evidence="1">Cofactor biosynthesis; riboflavin biosynthesis; 5-amino-6-(D-ribitylamino)uracil from GTP: step 2/4.</text>
</comment>
<evidence type="ECO:0000256" key="6">
    <source>
        <dbReference type="ARBA" id="ARBA00022857"/>
    </source>
</evidence>
<dbReference type="PIRSF" id="PIRSF006769">
    <property type="entry name" value="RibD"/>
    <property type="match status" value="1"/>
</dbReference>
<dbReference type="InterPro" id="IPR024072">
    <property type="entry name" value="DHFR-like_dom_sf"/>
</dbReference>
<dbReference type="InterPro" id="IPR050765">
    <property type="entry name" value="Riboflavin_Biosynth_HTPR"/>
</dbReference>
<name>A0A6J5ZBS9_9ZZZZ</name>
<keyword evidence="7" id="KW-0560">Oxidoreductase</keyword>
<dbReference type="Pfam" id="PF01872">
    <property type="entry name" value="RibD_C"/>
    <property type="match status" value="1"/>
</dbReference>
<keyword evidence="3" id="KW-0686">Riboflavin biosynthesis</keyword>
<evidence type="ECO:0000256" key="7">
    <source>
        <dbReference type="ARBA" id="ARBA00023002"/>
    </source>
</evidence>
<dbReference type="GO" id="GO:0008703">
    <property type="term" value="F:5-amino-6-(5-phosphoribosylamino)uracil reductase activity"/>
    <property type="evidence" value="ECO:0007669"/>
    <property type="project" value="InterPro"/>
</dbReference>
<dbReference type="InterPro" id="IPR016193">
    <property type="entry name" value="Cytidine_deaminase-like"/>
</dbReference>
<dbReference type="GO" id="GO:0008270">
    <property type="term" value="F:zinc ion binding"/>
    <property type="evidence" value="ECO:0007669"/>
    <property type="project" value="InterPro"/>
</dbReference>
<reference evidence="10" key="1">
    <citation type="submission" date="2020-05" db="EMBL/GenBank/DDBJ databases">
        <authorList>
            <person name="Chiriac C."/>
            <person name="Salcher M."/>
            <person name="Ghai R."/>
            <person name="Kavagutti S V."/>
        </authorList>
    </citation>
    <scope>NUCLEOTIDE SEQUENCE</scope>
</reference>
<dbReference type="SUPFAM" id="SSF53927">
    <property type="entry name" value="Cytidine deaminase-like"/>
    <property type="match status" value="1"/>
</dbReference>
<sequence length="353" mass="38322">MCVSGVLSLRHFLLRTPISIWGHLVDYSVLMAQANELSLRGLGKTSPNPIVGAIIVDSSGAVISQDFHDGGLHAEAKAISKIGEIPKGATLITTLEPCNHHGKTPPCSELIINSGIKTVVFAVSDQNLVAKGGADRLRAAHIEVISGVLQDQVSYSNRFCLNKIKNNRPYFIWKFGMTLDGKISAKDGNSKWITSESSRAQVSKLRSQSDVILIGTGTALADNPSLNTKEVNAKQPKRLVMGNRLIPQENNLNDESAQTIFLQTHDLDALLDFLAKLEVNQVLVEAGPTLGTFLMKSGVIDEMHIYLSPSLLGSGQSFINDLGINSLENRVMYKVQSAEIVDTDLKIILVKDQ</sequence>
<evidence type="ECO:0000256" key="3">
    <source>
        <dbReference type="ARBA" id="ARBA00022619"/>
    </source>
</evidence>
<dbReference type="GO" id="GO:0009231">
    <property type="term" value="P:riboflavin biosynthetic process"/>
    <property type="evidence" value="ECO:0007669"/>
    <property type="project" value="UniProtKB-UniPathway"/>
</dbReference>
<organism evidence="10">
    <name type="scientific">freshwater metagenome</name>
    <dbReference type="NCBI Taxonomy" id="449393"/>
    <lineage>
        <taxon>unclassified sequences</taxon>
        <taxon>metagenomes</taxon>
        <taxon>ecological metagenomes</taxon>
    </lineage>
</organism>
<accession>A0A6J5ZBS9</accession>
<dbReference type="UniPathway" id="UPA00275">
    <property type="reaction ID" value="UER00401"/>
</dbReference>
<dbReference type="PANTHER" id="PTHR38011:SF7">
    <property type="entry name" value="2,5-DIAMINO-6-RIBOSYLAMINO-4(3H)-PYRIMIDINONE 5'-PHOSPHATE REDUCTASE"/>
    <property type="match status" value="1"/>
</dbReference>
<keyword evidence="5" id="KW-0862">Zinc</keyword>
<dbReference type="AlphaFoldDB" id="A0A6J5ZBS9"/>
<evidence type="ECO:0000256" key="8">
    <source>
        <dbReference type="ARBA" id="ARBA00023268"/>
    </source>
</evidence>
<protein>
    <submittedName>
        <fullName evidence="10">Unannotated protein</fullName>
    </submittedName>
</protein>
<evidence type="ECO:0000256" key="1">
    <source>
        <dbReference type="ARBA" id="ARBA00004882"/>
    </source>
</evidence>
<dbReference type="PROSITE" id="PS00903">
    <property type="entry name" value="CYT_DCMP_DEAMINASES_1"/>
    <property type="match status" value="1"/>
</dbReference>